<dbReference type="Proteomes" id="UP001230005">
    <property type="component" value="Unassembled WGS sequence"/>
</dbReference>
<dbReference type="EMBL" id="JAUSUG010000001">
    <property type="protein sequence ID" value="MDQ0252777.1"/>
    <property type="molecule type" value="Genomic_DNA"/>
</dbReference>
<gene>
    <name evidence="1" type="ORF">J2S74_000149</name>
</gene>
<evidence type="ECO:0000313" key="2">
    <source>
        <dbReference type="Proteomes" id="UP001230005"/>
    </source>
</evidence>
<keyword evidence="2" id="KW-1185">Reference proteome</keyword>
<comment type="caution">
    <text evidence="1">The sequence shown here is derived from an EMBL/GenBank/DDBJ whole genome shotgun (WGS) entry which is preliminary data.</text>
</comment>
<accession>A0ABT9ZPY8</accession>
<sequence>MFFYVLSEPEYYQKFITLAEHKHTVRKLQTSLYKTLWEAEKGHLYRPDVRQLAKKLRNKYLPQSQVMHAT</sequence>
<name>A0ABT9ZPY8_9BACI</name>
<organism evidence="1 2">
    <name type="scientific">Evansella vedderi</name>
    <dbReference type="NCBI Taxonomy" id="38282"/>
    <lineage>
        <taxon>Bacteria</taxon>
        <taxon>Bacillati</taxon>
        <taxon>Bacillota</taxon>
        <taxon>Bacilli</taxon>
        <taxon>Bacillales</taxon>
        <taxon>Bacillaceae</taxon>
        <taxon>Evansella</taxon>
    </lineage>
</organism>
<reference evidence="1 2" key="1">
    <citation type="submission" date="2023-07" db="EMBL/GenBank/DDBJ databases">
        <title>Genomic Encyclopedia of Type Strains, Phase IV (KMG-IV): sequencing the most valuable type-strain genomes for metagenomic binning, comparative biology and taxonomic classification.</title>
        <authorList>
            <person name="Goeker M."/>
        </authorList>
    </citation>
    <scope>NUCLEOTIDE SEQUENCE [LARGE SCALE GENOMIC DNA]</scope>
    <source>
        <strain evidence="1 2">DSM 9768</strain>
    </source>
</reference>
<proteinExistence type="predicted"/>
<protein>
    <submittedName>
        <fullName evidence="1">Uncharacterized protein</fullName>
    </submittedName>
</protein>
<evidence type="ECO:0000313" key="1">
    <source>
        <dbReference type="EMBL" id="MDQ0252777.1"/>
    </source>
</evidence>